<name>A0A5B7HL14_PORTR</name>
<reference evidence="2 3" key="1">
    <citation type="submission" date="2019-05" db="EMBL/GenBank/DDBJ databases">
        <title>Another draft genome of Portunus trituberculatus and its Hox gene families provides insights of decapod evolution.</title>
        <authorList>
            <person name="Jeong J.-H."/>
            <person name="Song I."/>
            <person name="Kim S."/>
            <person name="Choi T."/>
            <person name="Kim D."/>
            <person name="Ryu S."/>
            <person name="Kim W."/>
        </authorList>
    </citation>
    <scope>NUCLEOTIDE SEQUENCE [LARGE SCALE GENOMIC DNA]</scope>
    <source>
        <tissue evidence="2">Muscle</tissue>
    </source>
</reference>
<proteinExistence type="predicted"/>
<gene>
    <name evidence="2" type="ORF">E2C01_067884</name>
</gene>
<feature type="region of interest" description="Disordered" evidence="1">
    <location>
        <begin position="39"/>
        <end position="89"/>
    </location>
</feature>
<evidence type="ECO:0000313" key="2">
    <source>
        <dbReference type="EMBL" id="MPC73551.1"/>
    </source>
</evidence>
<evidence type="ECO:0000256" key="1">
    <source>
        <dbReference type="SAM" id="MobiDB-lite"/>
    </source>
</evidence>
<dbReference type="EMBL" id="VSRR010037003">
    <property type="protein sequence ID" value="MPC73551.1"/>
    <property type="molecule type" value="Genomic_DNA"/>
</dbReference>
<accession>A0A5B7HL14</accession>
<comment type="caution">
    <text evidence="2">The sequence shown here is derived from an EMBL/GenBank/DDBJ whole genome shotgun (WGS) entry which is preliminary data.</text>
</comment>
<evidence type="ECO:0000313" key="3">
    <source>
        <dbReference type="Proteomes" id="UP000324222"/>
    </source>
</evidence>
<dbReference type="AlphaFoldDB" id="A0A5B7HL14"/>
<sequence length="89" mass="9683">MNNAWCSGVVAGVAARNLHQFPAARRPVHTSRPCLHTADTLTIPRLPTKLNPPPGFSRMPDDPASTSKPSANLFPSPRLPPRHDARDIN</sequence>
<organism evidence="2 3">
    <name type="scientific">Portunus trituberculatus</name>
    <name type="common">Swimming crab</name>
    <name type="synonym">Neptunus trituberculatus</name>
    <dbReference type="NCBI Taxonomy" id="210409"/>
    <lineage>
        <taxon>Eukaryota</taxon>
        <taxon>Metazoa</taxon>
        <taxon>Ecdysozoa</taxon>
        <taxon>Arthropoda</taxon>
        <taxon>Crustacea</taxon>
        <taxon>Multicrustacea</taxon>
        <taxon>Malacostraca</taxon>
        <taxon>Eumalacostraca</taxon>
        <taxon>Eucarida</taxon>
        <taxon>Decapoda</taxon>
        <taxon>Pleocyemata</taxon>
        <taxon>Brachyura</taxon>
        <taxon>Eubrachyura</taxon>
        <taxon>Portunoidea</taxon>
        <taxon>Portunidae</taxon>
        <taxon>Portuninae</taxon>
        <taxon>Portunus</taxon>
    </lineage>
</organism>
<protein>
    <submittedName>
        <fullName evidence="2">Uncharacterized protein</fullName>
    </submittedName>
</protein>
<keyword evidence="3" id="KW-1185">Reference proteome</keyword>
<dbReference type="Proteomes" id="UP000324222">
    <property type="component" value="Unassembled WGS sequence"/>
</dbReference>